<dbReference type="AlphaFoldDB" id="A0A8T4GYP7"/>
<keyword evidence="3" id="KW-0378">Hydrolase</keyword>
<evidence type="ECO:0000313" key="7">
    <source>
        <dbReference type="Proteomes" id="UP000823736"/>
    </source>
</evidence>
<comment type="caution">
    <text evidence="6">The sequence shown here is derived from an EMBL/GenBank/DDBJ whole genome shotgun (WGS) entry which is preliminary data.</text>
</comment>
<keyword evidence="2" id="KW-0479">Metal-binding</keyword>
<accession>A0A8T4GYP7</accession>
<dbReference type="GO" id="GO:0016788">
    <property type="term" value="F:hydrolase activity, acting on ester bonds"/>
    <property type="evidence" value="ECO:0007669"/>
    <property type="project" value="InterPro"/>
</dbReference>
<name>A0A8T4GYP7_9EURY</name>
<keyword evidence="4" id="KW-0862">Zinc</keyword>
<dbReference type="Gene3D" id="3.40.630.10">
    <property type="entry name" value="Zn peptidases"/>
    <property type="match status" value="1"/>
</dbReference>
<dbReference type="RefSeq" id="WP_209492493.1">
    <property type="nucleotide sequence ID" value="NZ_JAGGLC010000006.1"/>
</dbReference>
<dbReference type="InterPro" id="IPR043795">
    <property type="entry name" value="N-alpha-Ac-DABA-like"/>
</dbReference>
<dbReference type="GO" id="GO:0046872">
    <property type="term" value="F:metal ion binding"/>
    <property type="evidence" value="ECO:0007669"/>
    <property type="project" value="UniProtKB-KW"/>
</dbReference>
<dbReference type="PANTHER" id="PTHR37326:SF1">
    <property type="entry name" value="BLL3975 PROTEIN"/>
    <property type="match status" value="1"/>
</dbReference>
<organism evidence="6 7">
    <name type="scientific">Halolamina salifodinae</name>
    <dbReference type="NCBI Taxonomy" id="1202767"/>
    <lineage>
        <taxon>Archaea</taxon>
        <taxon>Methanobacteriati</taxon>
        <taxon>Methanobacteriota</taxon>
        <taxon>Stenosarchaea group</taxon>
        <taxon>Halobacteria</taxon>
        <taxon>Halobacteriales</taxon>
        <taxon>Haloferacaceae</taxon>
    </lineage>
</organism>
<dbReference type="InterPro" id="IPR055438">
    <property type="entry name" value="AstE_AspA_cat"/>
</dbReference>
<dbReference type="Proteomes" id="UP000823736">
    <property type="component" value="Unassembled WGS sequence"/>
</dbReference>
<reference evidence="6" key="1">
    <citation type="submission" date="2021-03" db="EMBL/GenBank/DDBJ databases">
        <title>Genomic Encyclopedia of Type Strains, Phase IV (KMG-IV): sequencing the most valuable type-strain genomes for metagenomic binning, comparative biology and taxonomic classification.</title>
        <authorList>
            <person name="Goeker M."/>
        </authorList>
    </citation>
    <scope>NUCLEOTIDE SEQUENCE</scope>
    <source>
        <strain evidence="6">DSM 26232</strain>
    </source>
</reference>
<dbReference type="PANTHER" id="PTHR37326">
    <property type="entry name" value="BLL3975 PROTEIN"/>
    <property type="match status" value="1"/>
</dbReference>
<dbReference type="InterPro" id="IPR053138">
    <property type="entry name" value="N-alpha-Ac-DABA_deacetylase"/>
</dbReference>
<evidence type="ECO:0000313" key="6">
    <source>
        <dbReference type="EMBL" id="MBP1988149.1"/>
    </source>
</evidence>
<dbReference type="PIRSF" id="PIRSF039012">
    <property type="entry name" value="ASP"/>
    <property type="match status" value="1"/>
</dbReference>
<gene>
    <name evidence="6" type="ORF">J2753_002661</name>
</gene>
<evidence type="ECO:0000256" key="1">
    <source>
        <dbReference type="ARBA" id="ARBA00001947"/>
    </source>
</evidence>
<comment type="cofactor">
    <cofactor evidence="1">
        <name>Zn(2+)</name>
        <dbReference type="ChEBI" id="CHEBI:29105"/>
    </cofactor>
</comment>
<keyword evidence="7" id="KW-1185">Reference proteome</keyword>
<evidence type="ECO:0000259" key="5">
    <source>
        <dbReference type="Pfam" id="PF24827"/>
    </source>
</evidence>
<protein>
    <submittedName>
        <fullName evidence="6">Putative deacylase</fullName>
    </submittedName>
</protein>
<evidence type="ECO:0000256" key="4">
    <source>
        <dbReference type="ARBA" id="ARBA00022833"/>
    </source>
</evidence>
<dbReference type="Pfam" id="PF24827">
    <property type="entry name" value="AstE_AspA_cat"/>
    <property type="match status" value="1"/>
</dbReference>
<dbReference type="OrthoDB" id="184742at2157"/>
<feature type="domain" description="Succinylglutamate desuccinylase/Aspartoacylase catalytic" evidence="5">
    <location>
        <begin position="30"/>
        <end position="225"/>
    </location>
</feature>
<sequence length="320" mass="34169">MHDAERITLARLPSGVELETTIHTYGDGGGPTVYVQAAQHGREINGTELLRRLHGELLARQDDFSGTLVAVPVADPITFDRVSYTAPEALDSVNANMNRCWPGDEDGTLHERMAARLWEYAGEADAIVDLHTGGKAMLSHTVYLKGDAECRALAEAFDHDLLLAEAAGEDADAEWADRGFGGKLRVAATQAGIPTITPELAHNTELVEDAIDAGVAGMLEVLRHLDMLPGETAPTNATIARNHLGRVKAADSGLFHIDGDVELGDYVEPGDHVGAVYDPTTYGVLQEVTVDREGIVYSLEQEATVTAGATLVGVALLLEE</sequence>
<dbReference type="GO" id="GO:0016811">
    <property type="term" value="F:hydrolase activity, acting on carbon-nitrogen (but not peptide) bonds, in linear amides"/>
    <property type="evidence" value="ECO:0007669"/>
    <property type="project" value="InterPro"/>
</dbReference>
<dbReference type="SUPFAM" id="SSF53187">
    <property type="entry name" value="Zn-dependent exopeptidases"/>
    <property type="match status" value="1"/>
</dbReference>
<evidence type="ECO:0000256" key="2">
    <source>
        <dbReference type="ARBA" id="ARBA00022723"/>
    </source>
</evidence>
<evidence type="ECO:0000256" key="3">
    <source>
        <dbReference type="ARBA" id="ARBA00022801"/>
    </source>
</evidence>
<dbReference type="EMBL" id="JAGGLC010000006">
    <property type="protein sequence ID" value="MBP1988149.1"/>
    <property type="molecule type" value="Genomic_DNA"/>
</dbReference>
<proteinExistence type="predicted"/>